<evidence type="ECO:0000313" key="2">
    <source>
        <dbReference type="EMBL" id="GHF92151.1"/>
    </source>
</evidence>
<dbReference type="Pfam" id="PF03352">
    <property type="entry name" value="Adenine_glyco"/>
    <property type="match status" value="1"/>
</dbReference>
<dbReference type="InterPro" id="IPR052891">
    <property type="entry name" value="DNA-3mA_glycosylase"/>
</dbReference>
<feature type="binding site" evidence="1">
    <location>
        <position position="23"/>
    </location>
    <ligand>
        <name>Zn(2+)</name>
        <dbReference type="ChEBI" id="CHEBI:29105"/>
    </ligand>
</feature>
<protein>
    <submittedName>
        <fullName evidence="2">DNA-3-methyladenine glycosylase</fullName>
    </submittedName>
</protein>
<gene>
    <name evidence="2" type="primary">tag</name>
    <name evidence="2" type="ORF">GCM10017161_20270</name>
</gene>
<organism evidence="2 3">
    <name type="scientific">Thalassotalea marina</name>
    <dbReference type="NCBI Taxonomy" id="1673741"/>
    <lineage>
        <taxon>Bacteria</taxon>
        <taxon>Pseudomonadati</taxon>
        <taxon>Pseudomonadota</taxon>
        <taxon>Gammaproteobacteria</taxon>
        <taxon>Alteromonadales</taxon>
        <taxon>Colwelliaceae</taxon>
        <taxon>Thalassotalea</taxon>
    </lineage>
</organism>
<keyword evidence="1" id="KW-0479">Metal-binding</keyword>
<feature type="binding site" evidence="1">
    <location>
        <position position="185"/>
    </location>
    <ligand>
        <name>Zn(2+)</name>
        <dbReference type="ChEBI" id="CHEBI:29105"/>
    </ligand>
</feature>
<dbReference type="Gene3D" id="1.10.340.30">
    <property type="entry name" value="Hypothetical protein, domain 2"/>
    <property type="match status" value="1"/>
</dbReference>
<dbReference type="PANTHER" id="PTHR30037:SF4">
    <property type="entry name" value="DNA-3-METHYLADENINE GLYCOSYLASE I"/>
    <property type="match status" value="1"/>
</dbReference>
<dbReference type="AlphaFoldDB" id="A0A919EJP5"/>
<keyword evidence="1" id="KW-0862">Zinc</keyword>
<proteinExistence type="predicted"/>
<dbReference type="Proteomes" id="UP000623842">
    <property type="component" value="Unassembled WGS sequence"/>
</dbReference>
<dbReference type="RefSeq" id="WP_189769978.1">
    <property type="nucleotide sequence ID" value="NZ_BNCK01000004.1"/>
</dbReference>
<dbReference type="InterPro" id="IPR011257">
    <property type="entry name" value="DNA_glycosylase"/>
</dbReference>
<evidence type="ECO:0000313" key="3">
    <source>
        <dbReference type="Proteomes" id="UP000623842"/>
    </source>
</evidence>
<dbReference type="GO" id="GO:0008725">
    <property type="term" value="F:DNA-3-methyladenine glycosylase activity"/>
    <property type="evidence" value="ECO:0007669"/>
    <property type="project" value="InterPro"/>
</dbReference>
<feature type="binding site" evidence="1">
    <location>
        <position position="181"/>
    </location>
    <ligand>
        <name>Zn(2+)</name>
        <dbReference type="ChEBI" id="CHEBI:29105"/>
    </ligand>
</feature>
<dbReference type="PANTHER" id="PTHR30037">
    <property type="entry name" value="DNA-3-METHYLADENINE GLYCOSYLASE 1"/>
    <property type="match status" value="1"/>
</dbReference>
<keyword evidence="3" id="KW-1185">Reference proteome</keyword>
<dbReference type="GO" id="GO:0046872">
    <property type="term" value="F:metal ion binding"/>
    <property type="evidence" value="ECO:0007669"/>
    <property type="project" value="UniProtKB-KW"/>
</dbReference>
<dbReference type="SUPFAM" id="SSF48150">
    <property type="entry name" value="DNA-glycosylase"/>
    <property type="match status" value="1"/>
</dbReference>
<dbReference type="GO" id="GO:0006284">
    <property type="term" value="P:base-excision repair"/>
    <property type="evidence" value="ECO:0007669"/>
    <property type="project" value="InterPro"/>
</dbReference>
<dbReference type="EMBL" id="BNCK01000004">
    <property type="protein sequence ID" value="GHF92151.1"/>
    <property type="molecule type" value="Genomic_DNA"/>
</dbReference>
<reference evidence="2" key="2">
    <citation type="submission" date="2020-09" db="EMBL/GenBank/DDBJ databases">
        <authorList>
            <person name="Sun Q."/>
            <person name="Kim S."/>
        </authorList>
    </citation>
    <scope>NUCLEOTIDE SEQUENCE</scope>
    <source>
        <strain evidence="2">KCTC 42731</strain>
    </source>
</reference>
<reference evidence="2" key="1">
    <citation type="journal article" date="2014" name="Int. J. Syst. Evol. Microbiol.">
        <title>Complete genome sequence of Corynebacterium casei LMG S-19264T (=DSM 44701T), isolated from a smear-ripened cheese.</title>
        <authorList>
            <consortium name="US DOE Joint Genome Institute (JGI-PGF)"/>
            <person name="Walter F."/>
            <person name="Albersmeier A."/>
            <person name="Kalinowski J."/>
            <person name="Ruckert C."/>
        </authorList>
    </citation>
    <scope>NUCLEOTIDE SEQUENCE</scope>
    <source>
        <strain evidence="2">KCTC 42731</strain>
    </source>
</reference>
<feature type="binding site" evidence="1">
    <location>
        <position position="9"/>
    </location>
    <ligand>
        <name>Zn(2+)</name>
        <dbReference type="ChEBI" id="CHEBI:29105"/>
    </ligand>
</feature>
<accession>A0A919EJP5</accession>
<evidence type="ECO:0000256" key="1">
    <source>
        <dbReference type="PIRSR" id="PIRSR605019-1"/>
    </source>
</evidence>
<sequence>MDKEQPCRCHWVDLSKPDYVAYHDNEWGVPVHDDDKLFEFLTLESAQAGLSWYTILKRRDEYRKAFANFDVNKVATFNEQDVEKLIQNSGIIRNRKKIEAAINNAVKFIEIQQEFGSFSKYMWSFVDHKTLVRDINSPDDYLATNNISDNFSKDLKKRGFKFVGSTICYAHLQACGVINDHANNCYRKLQIINQFNQ</sequence>
<dbReference type="InterPro" id="IPR005019">
    <property type="entry name" value="Adenine_glyco"/>
</dbReference>
<name>A0A919EJP5_9GAMM</name>
<comment type="caution">
    <text evidence="2">The sequence shown here is derived from an EMBL/GenBank/DDBJ whole genome shotgun (WGS) entry which is preliminary data.</text>
</comment>